<accession>A0AB34TB55</accession>
<evidence type="ECO:0000313" key="1">
    <source>
        <dbReference type="EMBL" id="KOA51636.1"/>
    </source>
</evidence>
<dbReference type="EMBL" id="AWFK01000003">
    <property type="protein sequence ID" value="KOA51636.1"/>
    <property type="molecule type" value="Genomic_DNA"/>
</dbReference>
<dbReference type="RefSeq" id="WP_052825759.1">
    <property type="nucleotide sequence ID" value="NZ_AWFK01000003.1"/>
</dbReference>
<comment type="caution">
    <text evidence="1">The sequence shown here is derived from an EMBL/GenBank/DDBJ whole genome shotgun (WGS) entry which is preliminary data.</text>
</comment>
<proteinExistence type="predicted"/>
<evidence type="ECO:0008006" key="3">
    <source>
        <dbReference type="Google" id="ProtNLM"/>
    </source>
</evidence>
<name>A0AB34TB55_9BIFI</name>
<evidence type="ECO:0000313" key="2">
    <source>
        <dbReference type="Proteomes" id="UP000037239"/>
    </source>
</evidence>
<gene>
    <name evidence="1" type="ORF">BAAM0483_01305</name>
</gene>
<dbReference type="AlphaFoldDB" id="A0AB34TB55"/>
<dbReference type="Proteomes" id="UP000037239">
    <property type="component" value="Unassembled WGS sequence"/>
</dbReference>
<reference evidence="1 2" key="1">
    <citation type="journal article" date="2015" name="Int J Genomics">
        <title>Comparative Genomics Revealed Genetic Diversity and Species/Strain-Level Differences in Carbohydrate Metabolism of Three Probiotic Bifidobacterial Species.</title>
        <authorList>
            <person name="Odamaki T."/>
            <person name="Horigome A."/>
            <person name="Sugahara H."/>
            <person name="Hashikura N."/>
            <person name="Minami J."/>
            <person name="Xiao J.Z."/>
            <person name="Abe F."/>
        </authorList>
    </citation>
    <scope>NUCLEOTIDE SEQUENCE [LARGE SCALE GENOMIC DNA]</scope>
    <source>
        <strain evidence="1 2">MCC 0483</strain>
    </source>
</reference>
<protein>
    <recommendedName>
        <fullName evidence="3">Phage protein</fullName>
    </recommendedName>
</protein>
<sequence>MSRESINQHPDPRCTRARQEWMASISAVGDKWQYTANYADKGAVMCWSPFSNADLSGKVLYARITSDVQAAIDQLAVENATTIAKADTWIAARVADGNIGNHSINLVPGTIVLQEVGVYTPDDWEHLYALYQKGEIRYPWMAGPRDAAANVPGPWQL</sequence>
<organism evidence="1 2">
    <name type="scientific">Bifidobacterium animalis subsp. animalis MCC 0483</name>
    <dbReference type="NCBI Taxonomy" id="1365955"/>
    <lineage>
        <taxon>Bacteria</taxon>
        <taxon>Bacillati</taxon>
        <taxon>Actinomycetota</taxon>
        <taxon>Actinomycetes</taxon>
        <taxon>Bifidobacteriales</taxon>
        <taxon>Bifidobacteriaceae</taxon>
        <taxon>Bifidobacterium</taxon>
    </lineage>
</organism>